<proteinExistence type="predicted"/>
<name>A0AA35VWS8_9SAUR</name>
<accession>A0AA35VWS8</accession>
<feature type="compositionally biased region" description="Pro residues" evidence="1">
    <location>
        <begin position="23"/>
        <end position="33"/>
    </location>
</feature>
<sequence>KDCEDCEERFRRGRKKIKCALSPSPPPCPPHSPCGPLFEKTRKAPRTSLPPQAKEKGSHPEEELIIEDIEDLEEE</sequence>
<evidence type="ECO:0000313" key="2">
    <source>
        <dbReference type="EMBL" id="CAI7935452.1"/>
    </source>
</evidence>
<dbReference type="AlphaFoldDB" id="A0AA35VWS8"/>
<comment type="caution">
    <text evidence="2">The sequence shown here is derived from an EMBL/GenBank/DDBJ whole genome shotgun (WGS) entry which is preliminary data.</text>
</comment>
<protein>
    <submittedName>
        <fullName evidence="2">Uncharacterized protein</fullName>
    </submittedName>
</protein>
<evidence type="ECO:0000256" key="1">
    <source>
        <dbReference type="SAM" id="MobiDB-lite"/>
    </source>
</evidence>
<reference evidence="2" key="1">
    <citation type="submission" date="2022-12" db="EMBL/GenBank/DDBJ databases">
        <authorList>
            <person name="Alioto T."/>
            <person name="Alioto T."/>
            <person name="Gomez Garrido J."/>
        </authorList>
    </citation>
    <scope>NUCLEOTIDE SEQUENCE</scope>
</reference>
<feature type="compositionally biased region" description="Acidic residues" evidence="1">
    <location>
        <begin position="63"/>
        <end position="75"/>
    </location>
</feature>
<gene>
    <name evidence="2" type="ORF">PODLI_1B009943</name>
</gene>
<feature type="region of interest" description="Disordered" evidence="1">
    <location>
        <begin position="21"/>
        <end position="75"/>
    </location>
</feature>
<keyword evidence="3" id="KW-1185">Reference proteome</keyword>
<dbReference type="Proteomes" id="UP001178461">
    <property type="component" value="Unassembled WGS sequence"/>
</dbReference>
<organism evidence="2 3">
    <name type="scientific">Podarcis lilfordi</name>
    <name type="common">Lilford's wall lizard</name>
    <dbReference type="NCBI Taxonomy" id="74358"/>
    <lineage>
        <taxon>Eukaryota</taxon>
        <taxon>Metazoa</taxon>
        <taxon>Chordata</taxon>
        <taxon>Craniata</taxon>
        <taxon>Vertebrata</taxon>
        <taxon>Euteleostomi</taxon>
        <taxon>Lepidosauria</taxon>
        <taxon>Squamata</taxon>
        <taxon>Bifurcata</taxon>
        <taxon>Unidentata</taxon>
        <taxon>Episquamata</taxon>
        <taxon>Laterata</taxon>
        <taxon>Lacertibaenia</taxon>
        <taxon>Lacertidae</taxon>
        <taxon>Podarcis</taxon>
    </lineage>
</organism>
<dbReference type="EMBL" id="CANTUW010000667">
    <property type="protein sequence ID" value="CAI7935452.1"/>
    <property type="molecule type" value="Genomic_DNA"/>
</dbReference>
<feature type="non-terminal residue" evidence="2">
    <location>
        <position position="1"/>
    </location>
</feature>
<feature type="non-terminal residue" evidence="2">
    <location>
        <position position="75"/>
    </location>
</feature>
<feature type="compositionally biased region" description="Basic and acidic residues" evidence="1">
    <location>
        <begin position="53"/>
        <end position="62"/>
    </location>
</feature>
<evidence type="ECO:0000313" key="3">
    <source>
        <dbReference type="Proteomes" id="UP001178461"/>
    </source>
</evidence>